<feature type="domain" description="Lnb N-terminal periplasmic" evidence="2">
    <location>
        <begin position="28"/>
        <end position="158"/>
    </location>
</feature>
<feature type="transmembrane region" description="Helical" evidence="1">
    <location>
        <begin position="374"/>
        <end position="393"/>
    </location>
</feature>
<name>A0A5J4SKH7_9ZZZZ</name>
<feature type="transmembrane region" description="Helical" evidence="1">
    <location>
        <begin position="261"/>
        <end position="280"/>
    </location>
</feature>
<dbReference type="InterPro" id="IPR057436">
    <property type="entry name" value="5TMH_Lnb"/>
</dbReference>
<feature type="transmembrane region" description="Helical" evidence="1">
    <location>
        <begin position="322"/>
        <end position="339"/>
    </location>
</feature>
<dbReference type="Pfam" id="PF13387">
    <property type="entry name" value="Lnb_N"/>
    <property type="match status" value="1"/>
</dbReference>
<reference evidence="4" key="1">
    <citation type="submission" date="2019-03" db="EMBL/GenBank/DDBJ databases">
        <title>Single cell metagenomics reveals metabolic interactions within the superorganism composed of flagellate Streblomastix strix and complex community of Bacteroidetes bacteria on its surface.</title>
        <authorList>
            <person name="Treitli S.C."/>
            <person name="Kolisko M."/>
            <person name="Husnik F."/>
            <person name="Keeling P."/>
            <person name="Hampl V."/>
        </authorList>
    </citation>
    <scope>NUCLEOTIDE SEQUENCE</scope>
    <source>
        <strain evidence="4">STM</strain>
    </source>
</reference>
<gene>
    <name evidence="4" type="ORF">EZS27_006571</name>
</gene>
<sequence length="399" mass="46376">MKRIVPVMIGLLLFSVDAVSQEDVLVGADSVRLSLLTCAPGKEVYALFGHTAIRYECPEKHMDWIFNYGVFDFDTPNFIWRFVKGETDYLLGVASYGHFVEEYRYYNRSVWQQTLNLTAEEKGKLTKFLMKNARPENRRYRYNFLYDNCATRPRDKIEECLDGSIHYISSDKGRTFRDIIHEFAAGNEWACFGMDFCLGQETDKLIDDRQKMFAPLYLMAYMASAVVTDTVKEQRLLAGDTCTLVEEVEEKDGAVFAGFPFTPFQTFSILLFVVALITAFEWKKRRLLWWVDLTLFAFYGVSGCMIAFLIFFSEHPAVSPNYLIVVFHPLHILCLPWVIRREIKKKRNPYHLLNFIVLTLFILLWGIIPQRIHLAVLPLSLCLWLRSTTNLILTYKKTG</sequence>
<evidence type="ECO:0000313" key="4">
    <source>
        <dbReference type="EMBL" id="KAA6345881.1"/>
    </source>
</evidence>
<keyword evidence="1" id="KW-0812">Transmembrane</keyword>
<protein>
    <submittedName>
        <fullName evidence="4">Uncharacterized protein</fullName>
    </submittedName>
</protein>
<dbReference type="EMBL" id="SNRY01000151">
    <property type="protein sequence ID" value="KAA6345881.1"/>
    <property type="molecule type" value="Genomic_DNA"/>
</dbReference>
<organism evidence="4">
    <name type="scientific">termite gut metagenome</name>
    <dbReference type="NCBI Taxonomy" id="433724"/>
    <lineage>
        <taxon>unclassified sequences</taxon>
        <taxon>metagenomes</taxon>
        <taxon>organismal metagenomes</taxon>
    </lineage>
</organism>
<dbReference type="Pfam" id="PF25221">
    <property type="entry name" value="5TMH_Lnb"/>
    <property type="match status" value="1"/>
</dbReference>
<comment type="caution">
    <text evidence="4">The sequence shown here is derived from an EMBL/GenBank/DDBJ whole genome shotgun (WGS) entry which is preliminary data.</text>
</comment>
<proteinExistence type="predicted"/>
<keyword evidence="1" id="KW-1133">Transmembrane helix</keyword>
<dbReference type="AlphaFoldDB" id="A0A5J4SKH7"/>
<evidence type="ECO:0000259" key="2">
    <source>
        <dbReference type="Pfam" id="PF13387"/>
    </source>
</evidence>
<feature type="domain" description="Lnb-like transmembrane" evidence="3">
    <location>
        <begin position="261"/>
        <end position="397"/>
    </location>
</feature>
<keyword evidence="1" id="KW-0472">Membrane</keyword>
<accession>A0A5J4SKH7</accession>
<evidence type="ECO:0000256" key="1">
    <source>
        <dbReference type="SAM" id="Phobius"/>
    </source>
</evidence>
<dbReference type="InterPro" id="IPR025178">
    <property type="entry name" value="Lnb_N"/>
</dbReference>
<feature type="transmembrane region" description="Helical" evidence="1">
    <location>
        <begin position="351"/>
        <end position="368"/>
    </location>
</feature>
<feature type="transmembrane region" description="Helical" evidence="1">
    <location>
        <begin position="287"/>
        <end position="310"/>
    </location>
</feature>
<evidence type="ECO:0000259" key="3">
    <source>
        <dbReference type="Pfam" id="PF25221"/>
    </source>
</evidence>